<dbReference type="InterPro" id="IPR013126">
    <property type="entry name" value="Hsp_70_fam"/>
</dbReference>
<evidence type="ECO:0000256" key="4">
    <source>
        <dbReference type="ARBA" id="ARBA00022553"/>
    </source>
</evidence>
<dbReference type="CDD" id="cd10234">
    <property type="entry name" value="ASKHA_NBD_HSP70_DnaK-like"/>
    <property type="match status" value="1"/>
</dbReference>
<name>A0ABS4NI58_9THEO</name>
<protein>
    <recommendedName>
        <fullName evidence="3 9">Chaperone protein DnaK</fullName>
    </recommendedName>
    <alternativeName>
        <fullName evidence="9">HSP70</fullName>
    </alternativeName>
    <alternativeName>
        <fullName evidence="9">Heat shock 70 kDa protein</fullName>
    </alternativeName>
    <alternativeName>
        <fullName evidence="9">Heat shock protein 70</fullName>
    </alternativeName>
</protein>
<keyword evidence="14" id="KW-1185">Reference proteome</keyword>
<evidence type="ECO:0000256" key="3">
    <source>
        <dbReference type="ARBA" id="ARBA00014415"/>
    </source>
</evidence>
<dbReference type="RefSeq" id="WP_209454439.1">
    <property type="nucleotide sequence ID" value="NZ_JAGGLT010000026.1"/>
</dbReference>
<evidence type="ECO:0000313" key="14">
    <source>
        <dbReference type="Proteomes" id="UP001166402"/>
    </source>
</evidence>
<dbReference type="NCBIfam" id="NF001413">
    <property type="entry name" value="PRK00290.1"/>
    <property type="match status" value="1"/>
</dbReference>
<dbReference type="Gene3D" id="3.30.420.40">
    <property type="match status" value="2"/>
</dbReference>
<dbReference type="InterPro" id="IPR029048">
    <property type="entry name" value="HSP70_C_sf"/>
</dbReference>
<feature type="coiled-coil region" evidence="11">
    <location>
        <begin position="476"/>
        <end position="534"/>
    </location>
</feature>
<dbReference type="InterPro" id="IPR029047">
    <property type="entry name" value="HSP70_peptide-bd_sf"/>
</dbReference>
<feature type="coiled-coil region" evidence="11">
    <location>
        <begin position="223"/>
        <end position="250"/>
    </location>
</feature>
<dbReference type="Gene3D" id="2.60.34.10">
    <property type="entry name" value="Substrate Binding Domain Of DNAk, Chain A, domain 1"/>
    <property type="match status" value="1"/>
</dbReference>
<dbReference type="InterPro" id="IPR018181">
    <property type="entry name" value="Heat_shock_70_CS"/>
</dbReference>
<accession>A0ABS4NI58</accession>
<evidence type="ECO:0000256" key="8">
    <source>
        <dbReference type="ARBA" id="ARBA00023186"/>
    </source>
</evidence>
<comment type="caution">
    <text evidence="13">The sequence shown here is derived from an EMBL/GenBank/DDBJ whole genome shotgun (WGS) entry which is preliminary data.</text>
</comment>
<evidence type="ECO:0000256" key="9">
    <source>
        <dbReference type="HAMAP-Rule" id="MF_00332"/>
    </source>
</evidence>
<dbReference type="HAMAP" id="MF_00332">
    <property type="entry name" value="DnaK"/>
    <property type="match status" value="1"/>
</dbReference>
<sequence>MGKIIGIDLGTTFSCVAVMEGGQPVVIPNSEGARTTPSVVAFTKEGERLVGQVAKRQAITNPERTVMSIKRHMGSDYRVTIDGKSYTPQEISAMILQKLKADAEAYLGERVTEAVITVPAYFNDSQRQATKDAGRIAGLDVKRIINEPTAASLAYGLDKQGNQKIMVYDLGGGTFDVSILEIGDGVFEVLATSGNNHLGGDDFDQRIMDWLADDFKKEYGIDLRNDKMAMQRLKDAAEKAKIELSSATTANINLPFITADATGPKHIDVNLTRAKFEELINDLVQSTVEPVNRALSDAKLSPSDIDKVILVGGSTRIPFVQETVKRIMGKEPHKGINPDECVAIGAAIQAGVLGGEVKDVLLLDVTPLSLGIETLGGVFTKLIERNTTIPTKKSQIFSTAADGQTSVEIHVLQGERPMARDNKTLGRFTLTGIPPAPRGVPQIEVTFDIDANGIVHVSAKDLGTGKSQNITITSSSNLSEEEINRMMNEAKQHEEEDRKRKEEIEVRNNADSLIYQAEKTMKDLADKMTQQEKDDINKEIENVRKALEGSDIDAIKNASEKLSQAFYNVSSRIYQQAGGAGQTNNYTGNNGTSNKDNVYEADYKMEDDNKDNK</sequence>
<evidence type="ECO:0000256" key="7">
    <source>
        <dbReference type="ARBA" id="ARBA00023016"/>
    </source>
</evidence>
<evidence type="ECO:0000256" key="1">
    <source>
        <dbReference type="ARBA" id="ARBA00002290"/>
    </source>
</evidence>
<dbReference type="NCBIfam" id="TIGR02350">
    <property type="entry name" value="prok_dnaK"/>
    <property type="match status" value="1"/>
</dbReference>
<dbReference type="Pfam" id="PF00012">
    <property type="entry name" value="HSP70"/>
    <property type="match status" value="1"/>
</dbReference>
<dbReference type="PROSITE" id="PS01036">
    <property type="entry name" value="HSP70_3"/>
    <property type="match status" value="1"/>
</dbReference>
<dbReference type="EMBL" id="JAGGLT010000026">
    <property type="protein sequence ID" value="MBP2072713.1"/>
    <property type="molecule type" value="Genomic_DNA"/>
</dbReference>
<dbReference type="PANTHER" id="PTHR19375">
    <property type="entry name" value="HEAT SHOCK PROTEIN 70KDA"/>
    <property type="match status" value="1"/>
</dbReference>
<keyword evidence="6 9" id="KW-0067">ATP-binding</keyword>
<dbReference type="SUPFAM" id="SSF100920">
    <property type="entry name" value="Heat shock protein 70kD (HSP70), peptide-binding domain"/>
    <property type="match status" value="1"/>
</dbReference>
<keyword evidence="5 9" id="KW-0547">Nucleotide-binding</keyword>
<dbReference type="SUPFAM" id="SSF53067">
    <property type="entry name" value="Actin-like ATPase domain"/>
    <property type="match status" value="2"/>
</dbReference>
<keyword evidence="11" id="KW-0175">Coiled coil</keyword>
<comment type="induction">
    <text evidence="9">By stress conditions e.g. heat shock.</text>
</comment>
<feature type="modified residue" description="Phosphothreonine; by autocatalysis" evidence="9">
    <location>
        <position position="174"/>
    </location>
</feature>
<dbReference type="InterPro" id="IPR043129">
    <property type="entry name" value="ATPase_NBD"/>
</dbReference>
<dbReference type="PROSITE" id="PS00329">
    <property type="entry name" value="HSP70_2"/>
    <property type="match status" value="1"/>
</dbReference>
<keyword evidence="4 9" id="KW-0597">Phosphoprotein</keyword>
<gene>
    <name evidence="9" type="primary">dnaK</name>
    <name evidence="13" type="ORF">J2Z80_002256</name>
</gene>
<evidence type="ECO:0000313" key="13">
    <source>
        <dbReference type="EMBL" id="MBP2072713.1"/>
    </source>
</evidence>
<dbReference type="PRINTS" id="PR00301">
    <property type="entry name" value="HEATSHOCK70"/>
</dbReference>
<comment type="similarity">
    <text evidence="2 9 10">Belongs to the heat shock protein 70 family.</text>
</comment>
<evidence type="ECO:0000256" key="11">
    <source>
        <dbReference type="SAM" id="Coils"/>
    </source>
</evidence>
<proteinExistence type="evidence at transcript level"/>
<evidence type="ECO:0000256" key="10">
    <source>
        <dbReference type="RuleBase" id="RU003322"/>
    </source>
</evidence>
<dbReference type="PROSITE" id="PS00297">
    <property type="entry name" value="HSP70_1"/>
    <property type="match status" value="1"/>
</dbReference>
<dbReference type="InterPro" id="IPR012725">
    <property type="entry name" value="Chaperone_DnaK"/>
</dbReference>
<feature type="compositionally biased region" description="Low complexity" evidence="12">
    <location>
        <begin position="582"/>
        <end position="594"/>
    </location>
</feature>
<feature type="compositionally biased region" description="Basic and acidic residues" evidence="12">
    <location>
        <begin position="597"/>
        <end position="613"/>
    </location>
</feature>
<dbReference type="Gene3D" id="3.90.640.10">
    <property type="entry name" value="Actin, Chain A, domain 4"/>
    <property type="match status" value="1"/>
</dbReference>
<dbReference type="Proteomes" id="UP001166402">
    <property type="component" value="Unassembled WGS sequence"/>
</dbReference>
<comment type="function">
    <text evidence="1 9">Acts as a chaperone.</text>
</comment>
<organism evidence="13 14">
    <name type="scientific">Thermoanaerobacterium butyriciformans</name>
    <dbReference type="NCBI Taxonomy" id="1702242"/>
    <lineage>
        <taxon>Bacteria</taxon>
        <taxon>Bacillati</taxon>
        <taxon>Bacillota</taxon>
        <taxon>Clostridia</taxon>
        <taxon>Thermoanaerobacterales</taxon>
        <taxon>Thermoanaerobacteraceae</taxon>
        <taxon>Thermoanaerobacterium</taxon>
    </lineage>
</organism>
<evidence type="ECO:0000256" key="12">
    <source>
        <dbReference type="SAM" id="MobiDB-lite"/>
    </source>
</evidence>
<evidence type="ECO:0000256" key="6">
    <source>
        <dbReference type="ARBA" id="ARBA00022840"/>
    </source>
</evidence>
<evidence type="ECO:0000256" key="2">
    <source>
        <dbReference type="ARBA" id="ARBA00007381"/>
    </source>
</evidence>
<keyword evidence="8 9" id="KW-0143">Chaperone</keyword>
<dbReference type="Gene3D" id="1.20.1270.10">
    <property type="match status" value="1"/>
</dbReference>
<feature type="region of interest" description="Disordered" evidence="12">
    <location>
        <begin position="578"/>
        <end position="613"/>
    </location>
</feature>
<evidence type="ECO:0000256" key="5">
    <source>
        <dbReference type="ARBA" id="ARBA00022741"/>
    </source>
</evidence>
<dbReference type="SUPFAM" id="SSF100934">
    <property type="entry name" value="Heat shock protein 70kD (HSP70), C-terminal subdomain"/>
    <property type="match status" value="1"/>
</dbReference>
<reference evidence="13" key="1">
    <citation type="submission" date="2021-03" db="EMBL/GenBank/DDBJ databases">
        <title>Genomic Encyclopedia of Type Strains, Phase IV (KMG-IV): sequencing the most valuable type-strain genomes for metagenomic binning, comparative biology and taxonomic classification.</title>
        <authorList>
            <person name="Goeker M."/>
        </authorList>
    </citation>
    <scope>NUCLEOTIDE SEQUENCE</scope>
    <source>
        <strain evidence="13">DSM 101588</strain>
    </source>
</reference>
<keyword evidence="7 9" id="KW-0346">Stress response</keyword>